<proteinExistence type="predicted"/>
<dbReference type="Proteomes" id="UP001418222">
    <property type="component" value="Unassembled WGS sequence"/>
</dbReference>
<evidence type="ECO:0000313" key="1">
    <source>
        <dbReference type="EMBL" id="KAK8928407.1"/>
    </source>
</evidence>
<comment type="caution">
    <text evidence="1">The sequence shown here is derived from an EMBL/GenBank/DDBJ whole genome shotgun (WGS) entry which is preliminary data.</text>
</comment>
<keyword evidence="2" id="KW-1185">Reference proteome</keyword>
<protein>
    <submittedName>
        <fullName evidence="1">Uncharacterized protein</fullName>
    </submittedName>
</protein>
<sequence>MRAVRKALYQGGWVRDLASTSRRAENRCGHGWGAWDAARLCVARLLKKWLIKDLTYYSAFNLNRDHEHQILSEFGFLPSVFKVIDIAVTRVRASRGLTQEFSITVGLHQVLKKWWIKDLTYYSAFNLNRDHEHQILSEFGFFPSVLR</sequence>
<reference evidence="1 2" key="1">
    <citation type="journal article" date="2022" name="Nat. Plants">
        <title>Genomes of leafy and leafless Platanthera orchids illuminate the evolution of mycoheterotrophy.</title>
        <authorList>
            <person name="Li M.H."/>
            <person name="Liu K.W."/>
            <person name="Li Z."/>
            <person name="Lu H.C."/>
            <person name="Ye Q.L."/>
            <person name="Zhang D."/>
            <person name="Wang J.Y."/>
            <person name="Li Y.F."/>
            <person name="Zhong Z.M."/>
            <person name="Liu X."/>
            <person name="Yu X."/>
            <person name="Liu D.K."/>
            <person name="Tu X.D."/>
            <person name="Liu B."/>
            <person name="Hao Y."/>
            <person name="Liao X.Y."/>
            <person name="Jiang Y.T."/>
            <person name="Sun W.H."/>
            <person name="Chen J."/>
            <person name="Chen Y.Q."/>
            <person name="Ai Y."/>
            <person name="Zhai J.W."/>
            <person name="Wu S.S."/>
            <person name="Zhou Z."/>
            <person name="Hsiao Y.Y."/>
            <person name="Wu W.L."/>
            <person name="Chen Y.Y."/>
            <person name="Lin Y.F."/>
            <person name="Hsu J.L."/>
            <person name="Li C.Y."/>
            <person name="Wang Z.W."/>
            <person name="Zhao X."/>
            <person name="Zhong W.Y."/>
            <person name="Ma X.K."/>
            <person name="Ma L."/>
            <person name="Huang J."/>
            <person name="Chen G.Z."/>
            <person name="Huang M.Z."/>
            <person name="Huang L."/>
            <person name="Peng D.H."/>
            <person name="Luo Y.B."/>
            <person name="Zou S.Q."/>
            <person name="Chen S.P."/>
            <person name="Lan S."/>
            <person name="Tsai W.C."/>
            <person name="Van de Peer Y."/>
            <person name="Liu Z.J."/>
        </authorList>
    </citation>
    <scope>NUCLEOTIDE SEQUENCE [LARGE SCALE GENOMIC DNA]</scope>
    <source>
        <strain evidence="1">Lor287</strain>
    </source>
</reference>
<evidence type="ECO:0000313" key="2">
    <source>
        <dbReference type="Proteomes" id="UP001418222"/>
    </source>
</evidence>
<dbReference type="AlphaFoldDB" id="A0AAP0FZM2"/>
<name>A0AAP0FZM2_9ASPA</name>
<organism evidence="1 2">
    <name type="scientific">Platanthera zijinensis</name>
    <dbReference type="NCBI Taxonomy" id="2320716"/>
    <lineage>
        <taxon>Eukaryota</taxon>
        <taxon>Viridiplantae</taxon>
        <taxon>Streptophyta</taxon>
        <taxon>Embryophyta</taxon>
        <taxon>Tracheophyta</taxon>
        <taxon>Spermatophyta</taxon>
        <taxon>Magnoliopsida</taxon>
        <taxon>Liliopsida</taxon>
        <taxon>Asparagales</taxon>
        <taxon>Orchidaceae</taxon>
        <taxon>Orchidoideae</taxon>
        <taxon>Orchideae</taxon>
        <taxon>Orchidinae</taxon>
        <taxon>Platanthera</taxon>
    </lineage>
</organism>
<accession>A0AAP0FZM2</accession>
<gene>
    <name evidence="1" type="ORF">KSP39_PZI017379</name>
</gene>
<dbReference type="EMBL" id="JBBWWQ010000015">
    <property type="protein sequence ID" value="KAK8928407.1"/>
    <property type="molecule type" value="Genomic_DNA"/>
</dbReference>